<keyword evidence="1" id="KW-1133">Transmembrane helix</keyword>
<sequence length="102" mass="11504">MKLAFEKSLLYNIRGSLVTSVICVLLIVIGNYQVYTDLAKEPVEHLFQTGIMVFANQEAFLYAVIPLVVLVGTVINMFDRINVYRAYHQAQKANKPDLPGKD</sequence>
<dbReference type="Proteomes" id="UP001595533">
    <property type="component" value="Unassembled WGS sequence"/>
</dbReference>
<keyword evidence="3" id="KW-1185">Reference proteome</keyword>
<feature type="transmembrane region" description="Helical" evidence="1">
    <location>
        <begin position="12"/>
        <end position="32"/>
    </location>
</feature>
<evidence type="ECO:0000313" key="3">
    <source>
        <dbReference type="Proteomes" id="UP001595533"/>
    </source>
</evidence>
<reference evidence="3" key="1">
    <citation type="journal article" date="2019" name="Int. J. Syst. Evol. Microbiol.">
        <title>The Global Catalogue of Microorganisms (GCM) 10K type strain sequencing project: providing services to taxonomists for standard genome sequencing and annotation.</title>
        <authorList>
            <consortium name="The Broad Institute Genomics Platform"/>
            <consortium name="The Broad Institute Genome Sequencing Center for Infectious Disease"/>
            <person name="Wu L."/>
            <person name="Ma J."/>
        </authorList>
    </citation>
    <scope>NUCLEOTIDE SEQUENCE [LARGE SCALE GENOMIC DNA]</scope>
    <source>
        <strain evidence="3">KCTC 42953</strain>
    </source>
</reference>
<evidence type="ECO:0000256" key="1">
    <source>
        <dbReference type="SAM" id="Phobius"/>
    </source>
</evidence>
<name>A0ABV7JDA0_9GAMM</name>
<keyword evidence="1" id="KW-0812">Transmembrane</keyword>
<comment type="caution">
    <text evidence="2">The sequence shown here is derived from an EMBL/GenBank/DDBJ whole genome shotgun (WGS) entry which is preliminary data.</text>
</comment>
<dbReference type="EMBL" id="JBHRTS010000005">
    <property type="protein sequence ID" value="MFC3194681.1"/>
    <property type="molecule type" value="Genomic_DNA"/>
</dbReference>
<protein>
    <submittedName>
        <fullName evidence="2">Uncharacterized protein</fullName>
    </submittedName>
</protein>
<keyword evidence="1" id="KW-0472">Membrane</keyword>
<dbReference type="RefSeq" id="WP_077410735.1">
    <property type="nucleotide sequence ID" value="NZ_JBHRTS010000005.1"/>
</dbReference>
<evidence type="ECO:0000313" key="2">
    <source>
        <dbReference type="EMBL" id="MFC3194681.1"/>
    </source>
</evidence>
<proteinExistence type="predicted"/>
<gene>
    <name evidence="2" type="ORF">ACFODZ_10570</name>
</gene>
<feature type="transmembrane region" description="Helical" evidence="1">
    <location>
        <begin position="59"/>
        <end position="78"/>
    </location>
</feature>
<organism evidence="2 3">
    <name type="scientific">Marinicella sediminis</name>
    <dbReference type="NCBI Taxonomy" id="1792834"/>
    <lineage>
        <taxon>Bacteria</taxon>
        <taxon>Pseudomonadati</taxon>
        <taxon>Pseudomonadota</taxon>
        <taxon>Gammaproteobacteria</taxon>
        <taxon>Lysobacterales</taxon>
        <taxon>Marinicellaceae</taxon>
        <taxon>Marinicella</taxon>
    </lineage>
</organism>
<accession>A0ABV7JDA0</accession>